<comment type="caution">
    <text evidence="1">The sequence shown here is derived from an EMBL/GenBank/DDBJ whole genome shotgun (WGS) entry which is preliminary data.</text>
</comment>
<dbReference type="RefSeq" id="WP_045199601.1">
    <property type="nucleotide sequence ID" value="NZ_CP158809.1"/>
</dbReference>
<dbReference type="EMBL" id="MOAM01000027">
    <property type="protein sequence ID" value="ROL67434.1"/>
    <property type="molecule type" value="Genomic_DNA"/>
</dbReference>
<organism evidence="1 2">
    <name type="scientific">Pseudomonas vranovensis</name>
    <dbReference type="NCBI Taxonomy" id="321661"/>
    <lineage>
        <taxon>Bacteria</taxon>
        <taxon>Pseudomonadati</taxon>
        <taxon>Pseudomonadota</taxon>
        <taxon>Gammaproteobacteria</taxon>
        <taxon>Pseudomonadales</taxon>
        <taxon>Pseudomonadaceae</taxon>
        <taxon>Pseudomonas</taxon>
    </lineage>
</organism>
<accession>A0A423D778</accession>
<evidence type="ECO:0000313" key="2">
    <source>
        <dbReference type="Proteomes" id="UP000285286"/>
    </source>
</evidence>
<dbReference type="Gene3D" id="3.30.10.10">
    <property type="entry name" value="Trypsin Inhibitor V, subunit A"/>
    <property type="match status" value="1"/>
</dbReference>
<evidence type="ECO:0000313" key="1">
    <source>
        <dbReference type="EMBL" id="ROL67434.1"/>
    </source>
</evidence>
<sequence length="67" mass="7562">MTNEEALQQIDHLIGSRYVTSVKAYVSELTGRDRVVGIDESSTREYDPERIQIEGDADGRIKAFAFN</sequence>
<proteinExistence type="predicted"/>
<reference evidence="1 2" key="1">
    <citation type="submission" date="2016-10" db="EMBL/GenBank/DDBJ databases">
        <title>Comparative genome analysis of multiple Pseudomonas spp. focuses on biocontrol and plant growth promoting traits.</title>
        <authorList>
            <person name="Tao X.-Y."/>
            <person name="Taylor C.G."/>
        </authorList>
    </citation>
    <scope>NUCLEOTIDE SEQUENCE [LARGE SCALE GENOMIC DNA]</scope>
    <source>
        <strain evidence="1 2">15D11</strain>
    </source>
</reference>
<protein>
    <recommendedName>
        <fullName evidence="3">Peptidase inhibitor I78 family protein</fullName>
    </recommendedName>
</protein>
<keyword evidence="2" id="KW-1185">Reference proteome</keyword>
<dbReference type="AlphaFoldDB" id="A0A423D778"/>
<name>A0A423D778_9PSED</name>
<gene>
    <name evidence="1" type="ORF">BHU25_18135</name>
</gene>
<dbReference type="Proteomes" id="UP000285286">
    <property type="component" value="Unassembled WGS sequence"/>
</dbReference>
<evidence type="ECO:0008006" key="3">
    <source>
        <dbReference type="Google" id="ProtNLM"/>
    </source>
</evidence>